<feature type="compositionally biased region" description="Basic and acidic residues" evidence="9">
    <location>
        <begin position="198"/>
        <end position="260"/>
    </location>
</feature>
<organism evidence="11">
    <name type="scientific">Phaffia rhodozyma</name>
    <name type="common">Yeast</name>
    <name type="synonym">Xanthophyllomyces dendrorhous</name>
    <dbReference type="NCBI Taxonomy" id="264483"/>
    <lineage>
        <taxon>Eukaryota</taxon>
        <taxon>Fungi</taxon>
        <taxon>Dikarya</taxon>
        <taxon>Basidiomycota</taxon>
        <taxon>Agaricomycotina</taxon>
        <taxon>Tremellomycetes</taxon>
        <taxon>Cystofilobasidiales</taxon>
        <taxon>Mrakiaceae</taxon>
        <taxon>Phaffia</taxon>
    </lineage>
</organism>
<evidence type="ECO:0000313" key="11">
    <source>
        <dbReference type="EMBL" id="CDZ96771.1"/>
    </source>
</evidence>
<evidence type="ECO:0000256" key="3">
    <source>
        <dbReference type="ARBA" id="ARBA00022664"/>
    </source>
</evidence>
<dbReference type="EMBL" id="LN483167">
    <property type="protein sequence ID" value="CDZ96771.1"/>
    <property type="molecule type" value="Genomic_DNA"/>
</dbReference>
<evidence type="ECO:0000256" key="4">
    <source>
        <dbReference type="ARBA" id="ARBA00022728"/>
    </source>
</evidence>
<feature type="compositionally biased region" description="Basic and acidic residues" evidence="9">
    <location>
        <begin position="395"/>
        <end position="404"/>
    </location>
</feature>
<name>A0A0F7SEH2_PHARH</name>
<keyword evidence="6" id="KW-0508">mRNA splicing</keyword>
<dbReference type="InterPro" id="IPR019339">
    <property type="entry name" value="CIR_N_dom"/>
</dbReference>
<feature type="compositionally biased region" description="Basic and acidic residues" evidence="9">
    <location>
        <begin position="160"/>
        <end position="191"/>
    </location>
</feature>
<feature type="compositionally biased region" description="Basic and acidic residues" evidence="9">
    <location>
        <begin position="273"/>
        <end position="320"/>
    </location>
</feature>
<comment type="subcellular location">
    <subcellularLocation>
        <location evidence="1">Nucleus</location>
    </subcellularLocation>
</comment>
<dbReference type="Pfam" id="PF12542">
    <property type="entry name" value="CWC25"/>
    <property type="match status" value="1"/>
</dbReference>
<dbReference type="AlphaFoldDB" id="A0A0F7SEH2"/>
<feature type="compositionally biased region" description="Pro residues" evidence="9">
    <location>
        <begin position="324"/>
        <end position="342"/>
    </location>
</feature>
<evidence type="ECO:0000256" key="6">
    <source>
        <dbReference type="ARBA" id="ARBA00023187"/>
    </source>
</evidence>
<evidence type="ECO:0000256" key="8">
    <source>
        <dbReference type="SAM" id="Coils"/>
    </source>
</evidence>
<accession>A0A0F7SEH2</accession>
<comment type="similarity">
    <text evidence="2">Belongs to the CWC25 family.</text>
</comment>
<keyword evidence="5 8" id="KW-0175">Coiled coil</keyword>
<dbReference type="InterPro" id="IPR022209">
    <property type="entry name" value="CWC25"/>
</dbReference>
<feature type="region of interest" description="Disordered" evidence="9">
    <location>
        <begin position="154"/>
        <end position="404"/>
    </location>
</feature>
<dbReference type="Pfam" id="PF10197">
    <property type="entry name" value="Cir_N"/>
    <property type="match status" value="1"/>
</dbReference>
<evidence type="ECO:0000256" key="2">
    <source>
        <dbReference type="ARBA" id="ARBA00006695"/>
    </source>
</evidence>
<protein>
    <submittedName>
        <fullName evidence="11">Uncharacterized conserved protein</fullName>
    </submittedName>
</protein>
<keyword evidence="4" id="KW-0747">Spliceosome</keyword>
<feature type="coiled-coil region" evidence="8">
    <location>
        <begin position="23"/>
        <end position="50"/>
    </location>
</feature>
<dbReference type="PANTHER" id="PTHR16196">
    <property type="entry name" value="CELL CYCLE CONTROL PROTEIN CWF25"/>
    <property type="match status" value="1"/>
</dbReference>
<dbReference type="PANTHER" id="PTHR16196:SF0">
    <property type="entry name" value="PRE-MRNA-SPLICING FACTOR CWC25 HOMOLOG"/>
    <property type="match status" value="1"/>
</dbReference>
<evidence type="ECO:0000259" key="10">
    <source>
        <dbReference type="SMART" id="SM01083"/>
    </source>
</evidence>
<feature type="domain" description="CBF1-interacting co-repressor CIR N-terminal" evidence="10">
    <location>
        <begin position="11"/>
        <end position="47"/>
    </location>
</feature>
<feature type="compositionally biased region" description="Polar residues" evidence="9">
    <location>
        <begin position="343"/>
        <end position="364"/>
    </location>
</feature>
<keyword evidence="7" id="KW-0539">Nucleus</keyword>
<dbReference type="GO" id="GO:0000398">
    <property type="term" value="P:mRNA splicing, via spliceosome"/>
    <property type="evidence" value="ECO:0007669"/>
    <property type="project" value="TreeGrafter"/>
</dbReference>
<evidence type="ECO:0000256" key="5">
    <source>
        <dbReference type="ARBA" id="ARBA00023054"/>
    </source>
</evidence>
<dbReference type="SMART" id="SM01083">
    <property type="entry name" value="Cir_N"/>
    <property type="match status" value="1"/>
</dbReference>
<evidence type="ECO:0000256" key="7">
    <source>
        <dbReference type="ARBA" id="ARBA00023242"/>
    </source>
</evidence>
<keyword evidence="3" id="KW-0507">mRNA processing</keyword>
<dbReference type="GO" id="GO:0005684">
    <property type="term" value="C:U2-type spliceosomal complex"/>
    <property type="evidence" value="ECO:0007669"/>
    <property type="project" value="TreeGrafter"/>
</dbReference>
<reference evidence="11" key="1">
    <citation type="submission" date="2014-08" db="EMBL/GenBank/DDBJ databases">
        <authorList>
            <person name="Sharma Rahul"/>
            <person name="Thines Marco"/>
        </authorList>
    </citation>
    <scope>NUCLEOTIDE SEQUENCE</scope>
</reference>
<evidence type="ECO:0000256" key="1">
    <source>
        <dbReference type="ARBA" id="ARBA00004123"/>
    </source>
</evidence>
<dbReference type="InterPro" id="IPR051376">
    <property type="entry name" value="CWC25_splicing_factor"/>
</dbReference>
<proteinExistence type="inferred from homology"/>
<evidence type="ECO:0000256" key="9">
    <source>
        <dbReference type="SAM" id="MobiDB-lite"/>
    </source>
</evidence>
<sequence>MGGGDLNMKKSWHPVLISNQERVWKVEKKKADEDRKLKQLMKERDEERQLQELQRMQEMQTGKKKVDKLDWMYATPASGGGIKGEELEDYLLGKKRVDQILKGDEEKKVAAEKEQFTAIQNANTARDTAAKIREDPLLAIKQQEQAAYQALMSNPLRLKQLREKAGLKEERKEEKRREKEEKRAKKEERRANKNSSSSRHDDRDRSRDRDDIRSDLRGPPDRRDRERDKEREDRYSGSGERRDRDRSRSRSPKGGRDSVRHHTRPLSPPSSYAERDSRDRLYESRDRNRSDGRRRDDRSPVRYERRRGDDRDNLRIDRRSPPSRRSPPPSSHRSQPYPPPPSNGQGRSSSFSRPNLSQSHSRPSAASFHDRRETGEVSRTARPADGSAASSTAEVKSKPDEDRAARLAAMMGNAQEMESSRTSRVASIREQDRLAAEAELAARERQKKSGIKADVVKGMESQVFFGKELSLESRLRDGVGKMRSSREERLD</sequence>